<feature type="chain" id="PRO_5027056804" evidence="1">
    <location>
        <begin position="23"/>
        <end position="111"/>
    </location>
</feature>
<proteinExistence type="predicted"/>
<accession>A0A6M2D9I5</accession>
<evidence type="ECO:0000256" key="1">
    <source>
        <dbReference type="SAM" id="SignalP"/>
    </source>
</evidence>
<feature type="signal peptide" evidence="1">
    <location>
        <begin position="1"/>
        <end position="22"/>
    </location>
</feature>
<sequence length="111" mass="12408">MHIWHFMLKCCSSLSFIAECLAKRRAAQVAHGLAFTSYVMYSCASVPFGGGGHFSLSNSLQKMPLCLFPTLPHPQSSQCNLLKFQRSQYEALLIVMLVHCSSFPKPLCRSH</sequence>
<name>A0A6M2D9I5_RHIMP</name>
<dbReference type="EMBL" id="GHWJ01009998">
    <property type="protein sequence ID" value="NOV42735.1"/>
    <property type="molecule type" value="Transcribed_RNA"/>
</dbReference>
<dbReference type="AlphaFoldDB" id="A0A6M2D9I5"/>
<organism evidence="2">
    <name type="scientific">Rhipicephalus microplus</name>
    <name type="common">Cattle tick</name>
    <name type="synonym">Boophilus microplus</name>
    <dbReference type="NCBI Taxonomy" id="6941"/>
    <lineage>
        <taxon>Eukaryota</taxon>
        <taxon>Metazoa</taxon>
        <taxon>Ecdysozoa</taxon>
        <taxon>Arthropoda</taxon>
        <taxon>Chelicerata</taxon>
        <taxon>Arachnida</taxon>
        <taxon>Acari</taxon>
        <taxon>Parasitiformes</taxon>
        <taxon>Ixodida</taxon>
        <taxon>Ixodoidea</taxon>
        <taxon>Ixodidae</taxon>
        <taxon>Rhipicephalinae</taxon>
        <taxon>Rhipicephalus</taxon>
        <taxon>Boophilus</taxon>
    </lineage>
</organism>
<keyword evidence="1" id="KW-0732">Signal</keyword>
<reference evidence="2" key="1">
    <citation type="submission" date="2019-09" db="EMBL/GenBank/DDBJ databases">
        <title>Organ-specific transcriptomic study of the physiology of the cattle tick, Rhipicephalus microplus.</title>
        <authorList>
            <person name="Tirloni L."/>
            <person name="Braz G."/>
            <person name="Gandara A.C.P."/>
            <person name="Sabadin G.A."/>
            <person name="da Silva R.M."/>
            <person name="Guizzo M.G."/>
            <person name="Machado J.A."/>
            <person name="Costa E.P."/>
            <person name="Gomes H.F."/>
            <person name="Moraes J."/>
            <person name="Mota M.B.S."/>
            <person name="Mesquita R.D."/>
            <person name="Alvarenga P.H."/>
            <person name="Alves F."/>
            <person name="Seixas A."/>
            <person name="da Fonseca R.N."/>
            <person name="Fogaca A."/>
            <person name="Logullo C."/>
            <person name="Tanaka A."/>
            <person name="Daffre S."/>
            <person name="Termignoni C."/>
            <person name="Vaz I.S.Jr."/>
            <person name="Oliveira P.L."/>
            <person name="Ribeiro J.M."/>
        </authorList>
    </citation>
    <scope>NUCLEOTIDE SEQUENCE</scope>
    <source>
        <strain evidence="2">Porto Alegre</strain>
    </source>
</reference>
<protein>
    <submittedName>
        <fullName evidence="2">Putative secreted protein ovary overexpressed</fullName>
    </submittedName>
</protein>
<evidence type="ECO:0000313" key="2">
    <source>
        <dbReference type="EMBL" id="NOV42735.1"/>
    </source>
</evidence>